<accession>A0A2A2TC85</accession>
<dbReference type="OrthoDB" id="527295at2"/>
<dbReference type="InterPro" id="IPR013324">
    <property type="entry name" value="RNA_pol_sigma_r3/r4-like"/>
</dbReference>
<comment type="caution">
    <text evidence="5">The sequence shown here is derived from an EMBL/GenBank/DDBJ whole genome shotgun (WGS) entry which is preliminary data.</text>
</comment>
<dbReference type="SUPFAM" id="SSF88659">
    <property type="entry name" value="Sigma3 and sigma4 domains of RNA polymerase sigma factors"/>
    <property type="match status" value="1"/>
</dbReference>
<sequence>MRQRKNITELFSTFIQFESDRFSGWVTDAKLNRSMKTCLNQLSENQANEDFWAVYWHKSWQKSEKPEIALGHMSAYLQEPCYWTVNKMIPRSQQSNDKMPDFFQVAIASVPKILKSCNPDVSGSVKGYASIAFGNIIRDYLRQNKEADFCNNWALLLKTSRKLLTESLQNAGLDAATIERYLLAWSCFESIYVPRKNPQLRQISAPEPETWQAVALAYNQMHARLSSPGGECTKETIERWLTESGNQIRKYLYPAVKSLNSPKPGYEEGELQDDLVDGFRETLLTELIQQEEQTARTEQRNQINAFLEDAIALLDTTGQKLLELYYQGNLTQQQIAKELAIQQYTVSRKLSKTRESLLLTLSSWCRETLHISITSDVVKYISTVLEEWLQAHYTNSYEL</sequence>
<evidence type="ECO:0000256" key="4">
    <source>
        <dbReference type="ARBA" id="ARBA00023163"/>
    </source>
</evidence>
<evidence type="ECO:0000256" key="3">
    <source>
        <dbReference type="ARBA" id="ARBA00023125"/>
    </source>
</evidence>
<keyword evidence="2" id="KW-0731">Sigma factor</keyword>
<gene>
    <name evidence="5" type="ORF">CK510_25395</name>
</gene>
<protein>
    <submittedName>
        <fullName evidence="5">Group 3/4 sigma-70 RNA polymerase sigma factor</fullName>
    </submittedName>
</protein>
<evidence type="ECO:0000313" key="6">
    <source>
        <dbReference type="Proteomes" id="UP000218238"/>
    </source>
</evidence>
<reference evidence="5 6" key="1">
    <citation type="submission" date="2017-08" db="EMBL/GenBank/DDBJ databases">
        <title>Draft genome sequence of filamentous cyanobacterium Calothrix elsteri CCALA 953.</title>
        <authorList>
            <person name="Gagunashvili A.N."/>
            <person name="Elster J."/>
            <person name="Andresson O.S."/>
        </authorList>
    </citation>
    <scope>NUCLEOTIDE SEQUENCE [LARGE SCALE GENOMIC DNA]</scope>
    <source>
        <strain evidence="5 6">CCALA 953</strain>
    </source>
</reference>
<dbReference type="EMBL" id="NTFS01000417">
    <property type="protein sequence ID" value="PAX51323.1"/>
    <property type="molecule type" value="Genomic_DNA"/>
</dbReference>
<name>A0A2A2TC85_9CYAN</name>
<keyword evidence="6" id="KW-1185">Reference proteome</keyword>
<dbReference type="Proteomes" id="UP000218238">
    <property type="component" value="Unassembled WGS sequence"/>
</dbReference>
<dbReference type="NCBIfam" id="TIGR02937">
    <property type="entry name" value="sigma70-ECF"/>
    <property type="match status" value="1"/>
</dbReference>
<dbReference type="GO" id="GO:0003677">
    <property type="term" value="F:DNA binding"/>
    <property type="evidence" value="ECO:0007669"/>
    <property type="project" value="UniProtKB-KW"/>
</dbReference>
<proteinExistence type="predicted"/>
<dbReference type="InterPro" id="IPR014284">
    <property type="entry name" value="RNA_pol_sigma-70_dom"/>
</dbReference>
<dbReference type="AlphaFoldDB" id="A0A2A2TC85"/>
<keyword evidence="4" id="KW-0804">Transcription</keyword>
<evidence type="ECO:0000313" key="5">
    <source>
        <dbReference type="EMBL" id="PAX51323.1"/>
    </source>
</evidence>
<dbReference type="GO" id="GO:0016987">
    <property type="term" value="F:sigma factor activity"/>
    <property type="evidence" value="ECO:0007669"/>
    <property type="project" value="UniProtKB-KW"/>
</dbReference>
<evidence type="ECO:0000256" key="1">
    <source>
        <dbReference type="ARBA" id="ARBA00023015"/>
    </source>
</evidence>
<dbReference type="PANTHER" id="PTHR30385">
    <property type="entry name" value="SIGMA FACTOR F FLAGELLAR"/>
    <property type="match status" value="1"/>
</dbReference>
<dbReference type="GO" id="GO:0006352">
    <property type="term" value="P:DNA-templated transcription initiation"/>
    <property type="evidence" value="ECO:0007669"/>
    <property type="project" value="InterPro"/>
</dbReference>
<evidence type="ECO:0000256" key="2">
    <source>
        <dbReference type="ARBA" id="ARBA00023082"/>
    </source>
</evidence>
<organism evidence="5 6">
    <name type="scientific">Brunnivagina elsteri CCALA 953</name>
    <dbReference type="NCBI Taxonomy" id="987040"/>
    <lineage>
        <taxon>Bacteria</taxon>
        <taxon>Bacillati</taxon>
        <taxon>Cyanobacteriota</taxon>
        <taxon>Cyanophyceae</taxon>
        <taxon>Nostocales</taxon>
        <taxon>Calotrichaceae</taxon>
        <taxon>Brunnivagina</taxon>
    </lineage>
</organism>
<keyword evidence="1" id="KW-0805">Transcription regulation</keyword>
<keyword evidence="3" id="KW-0238">DNA-binding</keyword>
<dbReference type="PANTHER" id="PTHR30385:SF7">
    <property type="entry name" value="RNA POLYMERASE SIGMA FACTOR FLIA"/>
    <property type="match status" value="1"/>
</dbReference>
<dbReference type="Gene3D" id="1.10.10.60">
    <property type="entry name" value="Homeodomain-like"/>
    <property type="match status" value="1"/>
</dbReference>